<gene>
    <name evidence="1" type="ORF">SAMN05192573_1367</name>
</gene>
<dbReference type="SUPFAM" id="SSF52540">
    <property type="entry name" value="P-loop containing nucleoside triphosphate hydrolases"/>
    <property type="match status" value="1"/>
</dbReference>
<dbReference type="STRING" id="551996.SAMN05192573_1367"/>
<dbReference type="EMBL" id="FNCG01000036">
    <property type="protein sequence ID" value="SDI83334.1"/>
    <property type="molecule type" value="Genomic_DNA"/>
</dbReference>
<name>A0A1G8NT09_9SPHI</name>
<reference evidence="2" key="1">
    <citation type="submission" date="2016-10" db="EMBL/GenBank/DDBJ databases">
        <authorList>
            <person name="Varghese N."/>
            <person name="Submissions S."/>
        </authorList>
    </citation>
    <scope>NUCLEOTIDE SEQUENCE [LARGE SCALE GENOMIC DNA]</scope>
    <source>
        <strain evidence="2">Gh-67</strain>
    </source>
</reference>
<dbReference type="GO" id="GO:0016740">
    <property type="term" value="F:transferase activity"/>
    <property type="evidence" value="ECO:0007669"/>
    <property type="project" value="UniProtKB-KW"/>
</dbReference>
<evidence type="ECO:0000313" key="1">
    <source>
        <dbReference type="EMBL" id="SDI83334.1"/>
    </source>
</evidence>
<evidence type="ECO:0000313" key="2">
    <source>
        <dbReference type="Proteomes" id="UP000199705"/>
    </source>
</evidence>
<dbReference type="Proteomes" id="UP000199705">
    <property type="component" value="Unassembled WGS sequence"/>
</dbReference>
<keyword evidence="2" id="KW-1185">Reference proteome</keyword>
<accession>A0A1G8NT09</accession>
<proteinExistence type="predicted"/>
<dbReference type="InterPro" id="IPR027417">
    <property type="entry name" value="P-loop_NTPase"/>
</dbReference>
<keyword evidence="1" id="KW-0808">Transferase</keyword>
<organism evidence="1 2">
    <name type="scientific">Mucilaginibacter gossypii</name>
    <dbReference type="NCBI Taxonomy" id="551996"/>
    <lineage>
        <taxon>Bacteria</taxon>
        <taxon>Pseudomonadati</taxon>
        <taxon>Bacteroidota</taxon>
        <taxon>Sphingobacteriia</taxon>
        <taxon>Sphingobacteriales</taxon>
        <taxon>Sphingobacteriaceae</taxon>
        <taxon>Mucilaginibacter</taxon>
    </lineage>
</organism>
<sequence length="292" mass="34400">MINTTVKFTPRQTLIIAGMHRSGTSLITNWLNRCGLQIGERLCGSGTGNVDGHFEDLEFLKLHEEILDRNSLEVSGLTDTRNIEVPLYQLEKMKAVIGIKQQLYEQWAWKDPRTCLFLDTYAKLLPGARYLVVLRNYQSVVSSLLRRDFVSVDQKYMARKYIQRQVWTHFRRPRRLKAFYHDHAESYLKVWINYNEAILKMLKKLKPDDYLVINYSQLLENDSEVFSFLTGKWKFALNYFDFKDVYKQELMNKADDISEFVTDKTLLIKATYLLKRLGSYMRGSESFPGREE</sequence>
<dbReference type="Gene3D" id="3.40.50.300">
    <property type="entry name" value="P-loop containing nucleotide triphosphate hydrolases"/>
    <property type="match status" value="1"/>
</dbReference>
<dbReference type="AlphaFoldDB" id="A0A1G8NT09"/>
<protein>
    <submittedName>
        <fullName evidence="1">Sulfotransferase family protein</fullName>
    </submittedName>
</protein>
<dbReference type="Pfam" id="PF13469">
    <property type="entry name" value="Sulfotransfer_3"/>
    <property type="match status" value="1"/>
</dbReference>
<dbReference type="RefSeq" id="WP_143020924.1">
    <property type="nucleotide sequence ID" value="NZ_FNCG01000036.1"/>
</dbReference>